<comment type="caution">
    <text evidence="2">The sequence shown here is derived from an EMBL/GenBank/DDBJ whole genome shotgun (WGS) entry which is preliminary data.</text>
</comment>
<evidence type="ECO:0000313" key="3">
    <source>
        <dbReference type="Proteomes" id="UP000664654"/>
    </source>
</evidence>
<protein>
    <submittedName>
        <fullName evidence="2">SgcJ/EcaC family oxidoreductase</fullName>
    </submittedName>
</protein>
<accession>A0A939DPM2</accession>
<evidence type="ECO:0000259" key="1">
    <source>
        <dbReference type="Pfam" id="PF14534"/>
    </source>
</evidence>
<organism evidence="2 3">
    <name type="scientific">Bowmanella dokdonensis</name>
    <dbReference type="NCBI Taxonomy" id="751969"/>
    <lineage>
        <taxon>Bacteria</taxon>
        <taxon>Pseudomonadati</taxon>
        <taxon>Pseudomonadota</taxon>
        <taxon>Gammaproteobacteria</taxon>
        <taxon>Alteromonadales</taxon>
        <taxon>Alteromonadaceae</taxon>
        <taxon>Bowmanella</taxon>
    </lineage>
</organism>
<dbReference type="InterPro" id="IPR011944">
    <property type="entry name" value="Steroid_delta5-4_isomerase"/>
</dbReference>
<dbReference type="NCBIfam" id="TIGR02246">
    <property type="entry name" value="SgcJ/EcaC family oxidoreductase"/>
    <property type="match status" value="1"/>
</dbReference>
<reference evidence="2" key="1">
    <citation type="submission" date="2021-03" db="EMBL/GenBank/DDBJ databases">
        <title>novel species isolated from a fishpond in China.</title>
        <authorList>
            <person name="Lu H."/>
            <person name="Cai Z."/>
        </authorList>
    </citation>
    <scope>NUCLEOTIDE SEQUENCE</scope>
    <source>
        <strain evidence="2">JCM 30855</strain>
    </source>
</reference>
<keyword evidence="3" id="KW-1185">Reference proteome</keyword>
<dbReference type="EMBL" id="JAFKCV010000005">
    <property type="protein sequence ID" value="MBN7825626.1"/>
    <property type="molecule type" value="Genomic_DNA"/>
</dbReference>
<dbReference type="Proteomes" id="UP000664654">
    <property type="component" value="Unassembled WGS sequence"/>
</dbReference>
<feature type="domain" description="DUF4440" evidence="1">
    <location>
        <begin position="22"/>
        <end position="134"/>
    </location>
</feature>
<proteinExistence type="predicted"/>
<dbReference type="Pfam" id="PF14534">
    <property type="entry name" value="DUF4440"/>
    <property type="match status" value="1"/>
</dbReference>
<dbReference type="AlphaFoldDB" id="A0A939DPM2"/>
<dbReference type="InterPro" id="IPR032710">
    <property type="entry name" value="NTF2-like_dom_sf"/>
</dbReference>
<evidence type="ECO:0000313" key="2">
    <source>
        <dbReference type="EMBL" id="MBN7825626.1"/>
    </source>
</evidence>
<name>A0A939DPM2_9ALTE</name>
<gene>
    <name evidence="2" type="ORF">J0A66_10370</name>
</gene>
<sequence length="157" mass="17500">MTKTNQTAIATGSHRKRDIAMIEQTVARLDKAQRDRDPDGFMALLTPQAVWVTALGKRMTGWDEINRFTQQVLTPALGDEYASYTVEHISFLGDQVAAVNVRQRPVNADNQPLPGAKEGRPLYVMTRSAGQWQIAVGQNTRFEAQAIEDQHASLAHR</sequence>
<dbReference type="Gene3D" id="3.10.450.50">
    <property type="match status" value="1"/>
</dbReference>
<dbReference type="SUPFAM" id="SSF54427">
    <property type="entry name" value="NTF2-like"/>
    <property type="match status" value="1"/>
</dbReference>
<dbReference type="RefSeq" id="WP_206573745.1">
    <property type="nucleotide sequence ID" value="NZ_JAFKCV010000005.1"/>
</dbReference>
<dbReference type="InterPro" id="IPR027843">
    <property type="entry name" value="DUF4440"/>
</dbReference>